<comment type="caution">
    <text evidence="1">The sequence shown here is derived from an EMBL/GenBank/DDBJ whole genome shotgun (WGS) entry which is preliminary data.</text>
</comment>
<dbReference type="RefSeq" id="WP_085511121.1">
    <property type="nucleotide sequence ID" value="NZ_FXAP01000002.1"/>
</dbReference>
<proteinExistence type="predicted"/>
<sequence>MTGPTDASPEFERISDGLRILDAIVGLTPREAATHPSLWPLLGVPAIDRGALVIFPLAVAACSPTDRSGLERLREVRAALQQDCIHLFGGDHIHRETVLDPDEDPYGRRLAEVGAHTATARGVVVWRVRDRGAALVLAVDEERGQATLAFHLVPKDWIWNWPPTPTTKREASRRRTAVKEQAAVDVVWSWPAADLAQVR</sequence>
<dbReference type="AlphaFoldDB" id="A0A3N2C6W5"/>
<organism evidence="1 2">
    <name type="scientific">Plantibacter flavus</name>
    <dbReference type="NCBI Taxonomy" id="150123"/>
    <lineage>
        <taxon>Bacteria</taxon>
        <taxon>Bacillati</taxon>
        <taxon>Actinomycetota</taxon>
        <taxon>Actinomycetes</taxon>
        <taxon>Micrococcales</taxon>
        <taxon>Microbacteriaceae</taxon>
        <taxon>Plantibacter</taxon>
    </lineage>
</organism>
<dbReference type="EMBL" id="RKHL01000001">
    <property type="protein sequence ID" value="ROR83262.1"/>
    <property type="molecule type" value="Genomic_DNA"/>
</dbReference>
<evidence type="ECO:0000313" key="2">
    <source>
        <dbReference type="Proteomes" id="UP000266915"/>
    </source>
</evidence>
<gene>
    <name evidence="1" type="ORF">EDD42_3373</name>
</gene>
<reference evidence="1 2" key="1">
    <citation type="submission" date="2018-11" db="EMBL/GenBank/DDBJ databases">
        <title>Sequencing the genomes of 1000 actinobacteria strains.</title>
        <authorList>
            <person name="Klenk H.-P."/>
        </authorList>
    </citation>
    <scope>NUCLEOTIDE SEQUENCE [LARGE SCALE GENOMIC DNA]</scope>
    <source>
        <strain evidence="1 2">DSM 14012</strain>
    </source>
</reference>
<evidence type="ECO:0000313" key="1">
    <source>
        <dbReference type="EMBL" id="ROR83262.1"/>
    </source>
</evidence>
<name>A0A3N2C6W5_9MICO</name>
<accession>A0A3N2C6W5</accession>
<keyword evidence="2" id="KW-1185">Reference proteome</keyword>
<dbReference type="Proteomes" id="UP000266915">
    <property type="component" value="Unassembled WGS sequence"/>
</dbReference>
<protein>
    <submittedName>
        <fullName evidence="1">Uncharacterized protein</fullName>
    </submittedName>
</protein>